<reference evidence="4 5" key="1">
    <citation type="journal article" date="2019" name="Microb. Cell Fact.">
        <title>Exploring novel herbicidin analogues by transcriptional regulator overexpression and MS/MS molecular networking.</title>
        <authorList>
            <person name="Shi Y."/>
            <person name="Gu R."/>
            <person name="Li Y."/>
            <person name="Wang X."/>
            <person name="Ren W."/>
            <person name="Li X."/>
            <person name="Wang L."/>
            <person name="Xie Y."/>
            <person name="Hong B."/>
        </authorList>
    </citation>
    <scope>NUCLEOTIDE SEQUENCE [LARGE SCALE GENOMIC DNA]</scope>
    <source>
        <strain evidence="4 5">US-43</strain>
    </source>
</reference>
<proteinExistence type="predicted"/>
<dbReference type="RefSeq" id="WP_152264525.1">
    <property type="nucleotide sequence ID" value="NZ_VOKX01000069.1"/>
</dbReference>
<comment type="caution">
    <text evidence="4">The sequence shown here is derived from an EMBL/GenBank/DDBJ whole genome shotgun (WGS) entry which is preliminary data.</text>
</comment>
<sequence length="440" mass="44562">MWLIPVPIDAANRRKRRRLRAVAVLAVPALAIGPALAACSSDDSGGGDRKKTIALEAVGQTGDAPFVSDPHSDVQGVSSTDGGGTAIGDAPGAFGGTRQISRCDKAQLLKDLAGDPVKAKAWAEARGIAEPAIREHVTGLTPAVLMHDTLVTNHDYDGDGRTRAYPAVLQAGVAVLVDAYGKPAVKCNCGNPLREPDSSVNVRDAAFDGRRWEGFAVATVTVILPRPAEKGPMKALPLVDTDRKDRMFHREVGDDGSHDSAPTPRPPTPSGAPGSPGTGTGSPSPGGSGPSSGPSAPSSGSSDGSASSNAPSDTPSGASSRPSPSAHDSAPSGSSPHGSSSRPPSTPHTPTAPLPPSKRPSAAPPTHVTPTHDAAVKPSAPLMATPPRTVSPPAARPAEPPSAGGGHSAPRAPSEERQSDPQRREPAREGTANPQRGTGT</sequence>
<evidence type="ECO:0000256" key="2">
    <source>
        <dbReference type="SAM" id="SignalP"/>
    </source>
</evidence>
<dbReference type="AlphaFoldDB" id="A0A5N5W4R6"/>
<evidence type="ECO:0000256" key="1">
    <source>
        <dbReference type="SAM" id="MobiDB-lite"/>
    </source>
</evidence>
<evidence type="ECO:0000313" key="5">
    <source>
        <dbReference type="Proteomes" id="UP000327000"/>
    </source>
</evidence>
<dbReference type="InterPro" id="IPR046704">
    <property type="entry name" value="DUF6777"/>
</dbReference>
<feature type="compositionally biased region" description="Low complexity" evidence="1">
    <location>
        <begin position="291"/>
        <end position="343"/>
    </location>
</feature>
<protein>
    <recommendedName>
        <fullName evidence="3">DUF6777 domain-containing protein</fullName>
    </recommendedName>
</protein>
<feature type="region of interest" description="Disordered" evidence="1">
    <location>
        <begin position="250"/>
        <end position="440"/>
    </location>
</feature>
<evidence type="ECO:0000313" key="4">
    <source>
        <dbReference type="EMBL" id="KAB7839968.1"/>
    </source>
</evidence>
<evidence type="ECO:0000259" key="3">
    <source>
        <dbReference type="Pfam" id="PF20568"/>
    </source>
</evidence>
<dbReference type="OrthoDB" id="4655582at2"/>
<dbReference type="Pfam" id="PF20568">
    <property type="entry name" value="DUF6777"/>
    <property type="match status" value="1"/>
</dbReference>
<feature type="compositionally biased region" description="Basic and acidic residues" evidence="1">
    <location>
        <begin position="413"/>
        <end position="428"/>
    </location>
</feature>
<feature type="signal peptide" evidence="2">
    <location>
        <begin position="1"/>
        <end position="37"/>
    </location>
</feature>
<keyword evidence="5" id="KW-1185">Reference proteome</keyword>
<feature type="chain" id="PRO_5024848955" description="DUF6777 domain-containing protein" evidence="2">
    <location>
        <begin position="38"/>
        <end position="440"/>
    </location>
</feature>
<keyword evidence="2" id="KW-0732">Signal</keyword>
<name>A0A5N5W4R6_STRMB</name>
<feature type="compositionally biased region" description="Pro residues" evidence="1">
    <location>
        <begin position="344"/>
        <end position="358"/>
    </location>
</feature>
<gene>
    <name evidence="4" type="ORF">FRZ00_20855</name>
</gene>
<feature type="region of interest" description="Disordered" evidence="1">
    <location>
        <begin position="62"/>
        <end position="91"/>
    </location>
</feature>
<dbReference type="Proteomes" id="UP000327000">
    <property type="component" value="Unassembled WGS sequence"/>
</dbReference>
<feature type="domain" description="DUF6777" evidence="3">
    <location>
        <begin position="87"/>
        <end position="252"/>
    </location>
</feature>
<feature type="compositionally biased region" description="Gly residues" evidence="1">
    <location>
        <begin position="274"/>
        <end position="290"/>
    </location>
</feature>
<accession>A0A5N5W4R6</accession>
<dbReference type="EMBL" id="VOKX01000069">
    <property type="protein sequence ID" value="KAB7839968.1"/>
    <property type="molecule type" value="Genomic_DNA"/>
</dbReference>
<organism evidence="4 5">
    <name type="scientific">Streptomyces mobaraensis</name>
    <name type="common">Streptoverticillium mobaraense</name>
    <dbReference type="NCBI Taxonomy" id="35621"/>
    <lineage>
        <taxon>Bacteria</taxon>
        <taxon>Bacillati</taxon>
        <taxon>Actinomycetota</taxon>
        <taxon>Actinomycetes</taxon>
        <taxon>Kitasatosporales</taxon>
        <taxon>Streptomycetaceae</taxon>
        <taxon>Streptomyces</taxon>
    </lineage>
</organism>